<evidence type="ECO:0000313" key="3">
    <source>
        <dbReference type="Proteomes" id="UP001290462"/>
    </source>
</evidence>
<accession>A0AAW9JUE7</accession>
<feature type="transmembrane region" description="Helical" evidence="1">
    <location>
        <begin position="59"/>
        <end position="76"/>
    </location>
</feature>
<name>A0AAW9JUE7_CARML</name>
<comment type="caution">
    <text evidence="2">The sequence shown here is derived from an EMBL/GenBank/DDBJ whole genome shotgun (WGS) entry which is preliminary data.</text>
</comment>
<keyword evidence="1" id="KW-0812">Transmembrane</keyword>
<evidence type="ECO:0000313" key="2">
    <source>
        <dbReference type="EMBL" id="MDZ5760162.1"/>
    </source>
</evidence>
<proteinExistence type="predicted"/>
<feature type="transmembrane region" description="Helical" evidence="1">
    <location>
        <begin position="228"/>
        <end position="250"/>
    </location>
</feature>
<evidence type="ECO:0000256" key="1">
    <source>
        <dbReference type="SAM" id="Phobius"/>
    </source>
</evidence>
<feature type="transmembrane region" description="Helical" evidence="1">
    <location>
        <begin position="166"/>
        <end position="186"/>
    </location>
</feature>
<feature type="transmembrane region" description="Helical" evidence="1">
    <location>
        <begin position="82"/>
        <end position="101"/>
    </location>
</feature>
<dbReference type="EMBL" id="JAVBVO010000005">
    <property type="protein sequence ID" value="MDZ5760162.1"/>
    <property type="molecule type" value="Genomic_DNA"/>
</dbReference>
<organism evidence="2 3">
    <name type="scientific">Carnobacterium maltaromaticum</name>
    <name type="common">Carnobacterium piscicola</name>
    <dbReference type="NCBI Taxonomy" id="2751"/>
    <lineage>
        <taxon>Bacteria</taxon>
        <taxon>Bacillati</taxon>
        <taxon>Bacillota</taxon>
        <taxon>Bacilli</taxon>
        <taxon>Lactobacillales</taxon>
        <taxon>Carnobacteriaceae</taxon>
        <taxon>Carnobacterium</taxon>
    </lineage>
</organism>
<dbReference type="AlphaFoldDB" id="A0AAW9JUE7"/>
<dbReference type="Proteomes" id="UP001290462">
    <property type="component" value="Unassembled WGS sequence"/>
</dbReference>
<feature type="transmembrane region" description="Helical" evidence="1">
    <location>
        <begin position="20"/>
        <end position="39"/>
    </location>
</feature>
<keyword evidence="1" id="KW-0472">Membrane</keyword>
<sequence>MKLELIKGSKEKRLNLNMSWLVLLFGSIIELNFYLNGLLPDRLLIIPVTFLLFIYRRDWVFMIGTALITLVVANIAPYPEQIIYHNILVRIIFLIVALVCNHHYVKLLVKRGWEGKHSNDKFIIEEQFKAANDGDLVEKIVKIGLVIGLIAGGITLMKSFPIVGGIASYSIGVVSLVVCLVGSIFLLQKKKTLVMGISLAVCGLLIFIIGWPAEGGTYITLTDFSGNAALYSVSGTIGIYFLLVGLLQLVTEYRNRYVYKEKIVD</sequence>
<reference evidence="2" key="1">
    <citation type="submission" date="2023-08" db="EMBL/GenBank/DDBJ databases">
        <title>Genomic characterization of piscicolin 126 produced by Carnobacterium maltaromaticum CM22 strain isolated from salmon (Salmo salar).</title>
        <authorList>
            <person name="Gonzalez-Gragera E."/>
            <person name="Garcia-Lopez J.D."/>
            <person name="Teso-Perez C."/>
            <person name="Gimenez-Hernandez I."/>
            <person name="Peralta-Sanchez J.M."/>
            <person name="Valdivia E."/>
            <person name="Montalban-Lopez M."/>
            <person name="Martin-Platero A.M."/>
            <person name="Banos A."/>
            <person name="Martinez-Bueno M."/>
        </authorList>
    </citation>
    <scope>NUCLEOTIDE SEQUENCE</scope>
    <source>
        <strain evidence="2">CM22</strain>
    </source>
</reference>
<keyword evidence="1" id="KW-1133">Transmembrane helix</keyword>
<feature type="transmembrane region" description="Helical" evidence="1">
    <location>
        <begin position="193"/>
        <end position="213"/>
    </location>
</feature>
<protein>
    <submittedName>
        <fullName evidence="2">Uncharacterized protein</fullName>
    </submittedName>
</protein>
<gene>
    <name evidence="2" type="ORF">RAK27_16110</name>
</gene>
<dbReference type="RefSeq" id="WP_322809601.1">
    <property type="nucleotide sequence ID" value="NZ_JAVBVO010000005.1"/>
</dbReference>